<reference evidence="2 3" key="1">
    <citation type="journal article" date="2021" name="Plant Biotechnol. J.">
        <title>Multi-omics assisted identification of the key and species-specific regulatory components of drought-tolerant mechanisms in Gossypium stocksii.</title>
        <authorList>
            <person name="Yu D."/>
            <person name="Ke L."/>
            <person name="Zhang D."/>
            <person name="Wu Y."/>
            <person name="Sun Y."/>
            <person name="Mei J."/>
            <person name="Sun J."/>
            <person name="Sun Y."/>
        </authorList>
    </citation>
    <scope>NUCLEOTIDE SEQUENCE [LARGE SCALE GENOMIC DNA]</scope>
    <source>
        <strain evidence="3">cv. E1</strain>
        <tissue evidence="2">Leaf</tissue>
    </source>
</reference>
<dbReference type="PANTHER" id="PTHR47074:SF61">
    <property type="entry name" value="RNASE H TYPE-1 DOMAIN-CONTAINING PROTEIN"/>
    <property type="match status" value="1"/>
</dbReference>
<protein>
    <recommendedName>
        <fullName evidence="1">RNase H type-1 domain-containing protein</fullName>
    </recommendedName>
</protein>
<dbReference type="OrthoDB" id="957313at2759"/>
<comment type="caution">
    <text evidence="2">The sequence shown here is derived from an EMBL/GenBank/DDBJ whole genome shotgun (WGS) entry which is preliminary data.</text>
</comment>
<proteinExistence type="predicted"/>
<dbReference type="EMBL" id="JAIQCV010000006">
    <property type="protein sequence ID" value="KAH1089719.1"/>
    <property type="molecule type" value="Genomic_DNA"/>
</dbReference>
<sequence>MDEGVVQRVSEVVNFVRGYCFEIVEVARGKAQPSPTQIVGWLPPPLSFLKVDVDASFSFSLQKACSGFIIWDEHGQIMGACSRLTTHVPSVFAAEAMAVAQWLHFASEMGCLGSHL</sequence>
<dbReference type="GO" id="GO:0004523">
    <property type="term" value="F:RNA-DNA hybrid ribonuclease activity"/>
    <property type="evidence" value="ECO:0007669"/>
    <property type="project" value="InterPro"/>
</dbReference>
<evidence type="ECO:0000313" key="3">
    <source>
        <dbReference type="Proteomes" id="UP000828251"/>
    </source>
</evidence>
<dbReference type="Proteomes" id="UP000828251">
    <property type="component" value="Unassembled WGS sequence"/>
</dbReference>
<gene>
    <name evidence="2" type="ORF">J1N35_016976</name>
</gene>
<dbReference type="GO" id="GO:0003676">
    <property type="term" value="F:nucleic acid binding"/>
    <property type="evidence" value="ECO:0007669"/>
    <property type="project" value="InterPro"/>
</dbReference>
<evidence type="ECO:0000259" key="1">
    <source>
        <dbReference type="Pfam" id="PF13456"/>
    </source>
</evidence>
<dbReference type="InterPro" id="IPR052929">
    <property type="entry name" value="RNase_H-like_EbsB-rel"/>
</dbReference>
<dbReference type="PANTHER" id="PTHR47074">
    <property type="entry name" value="BNAC02G40300D PROTEIN"/>
    <property type="match status" value="1"/>
</dbReference>
<accession>A0A9D3VLL4</accession>
<keyword evidence="3" id="KW-1185">Reference proteome</keyword>
<evidence type="ECO:0000313" key="2">
    <source>
        <dbReference type="EMBL" id="KAH1089719.1"/>
    </source>
</evidence>
<organism evidence="2 3">
    <name type="scientific">Gossypium stocksii</name>
    <dbReference type="NCBI Taxonomy" id="47602"/>
    <lineage>
        <taxon>Eukaryota</taxon>
        <taxon>Viridiplantae</taxon>
        <taxon>Streptophyta</taxon>
        <taxon>Embryophyta</taxon>
        <taxon>Tracheophyta</taxon>
        <taxon>Spermatophyta</taxon>
        <taxon>Magnoliopsida</taxon>
        <taxon>eudicotyledons</taxon>
        <taxon>Gunneridae</taxon>
        <taxon>Pentapetalae</taxon>
        <taxon>rosids</taxon>
        <taxon>malvids</taxon>
        <taxon>Malvales</taxon>
        <taxon>Malvaceae</taxon>
        <taxon>Malvoideae</taxon>
        <taxon>Gossypium</taxon>
    </lineage>
</organism>
<dbReference type="Pfam" id="PF13456">
    <property type="entry name" value="RVT_3"/>
    <property type="match status" value="1"/>
</dbReference>
<dbReference type="AlphaFoldDB" id="A0A9D3VLL4"/>
<feature type="domain" description="RNase H type-1" evidence="1">
    <location>
        <begin position="53"/>
        <end position="110"/>
    </location>
</feature>
<name>A0A9D3VLL4_9ROSI</name>
<dbReference type="InterPro" id="IPR002156">
    <property type="entry name" value="RNaseH_domain"/>
</dbReference>